<evidence type="ECO:0000313" key="1">
    <source>
        <dbReference type="EMBL" id="EAQ78795.1"/>
    </source>
</evidence>
<dbReference type="EMBL" id="AANZ01000018">
    <property type="protein sequence ID" value="EAQ78795.1"/>
    <property type="molecule type" value="Genomic_DNA"/>
</dbReference>
<proteinExistence type="predicted"/>
<dbReference type="HOGENOM" id="CLU_3354858_0_0_0"/>
<accession>A3ZXK0</accession>
<sequence length="36" mass="4143">MAQLLRNNCAKRKYKQKPGLIAQMAGGKCEICYRRT</sequence>
<organism evidence="1 2">
    <name type="scientific">Blastopirellula marina DSM 3645</name>
    <dbReference type="NCBI Taxonomy" id="314230"/>
    <lineage>
        <taxon>Bacteria</taxon>
        <taxon>Pseudomonadati</taxon>
        <taxon>Planctomycetota</taxon>
        <taxon>Planctomycetia</taxon>
        <taxon>Pirellulales</taxon>
        <taxon>Pirellulaceae</taxon>
        <taxon>Blastopirellula</taxon>
    </lineage>
</organism>
<dbReference type="AlphaFoldDB" id="A3ZXK0"/>
<protein>
    <submittedName>
        <fullName evidence="1">Uncharacterized protein</fullName>
    </submittedName>
</protein>
<evidence type="ECO:0000313" key="2">
    <source>
        <dbReference type="Proteomes" id="UP000004358"/>
    </source>
</evidence>
<dbReference type="Proteomes" id="UP000004358">
    <property type="component" value="Unassembled WGS sequence"/>
</dbReference>
<reference evidence="1 2" key="1">
    <citation type="submission" date="2006-02" db="EMBL/GenBank/DDBJ databases">
        <authorList>
            <person name="Amann R."/>
            <person name="Ferriera S."/>
            <person name="Johnson J."/>
            <person name="Kravitz S."/>
            <person name="Halpern A."/>
            <person name="Remington K."/>
            <person name="Beeson K."/>
            <person name="Tran B."/>
            <person name="Rogers Y.-H."/>
            <person name="Friedman R."/>
            <person name="Venter J.C."/>
        </authorList>
    </citation>
    <scope>NUCLEOTIDE SEQUENCE [LARGE SCALE GENOMIC DNA]</scope>
    <source>
        <strain evidence="1 2">DSM 3645</strain>
    </source>
</reference>
<gene>
    <name evidence="1" type="ORF">DSM3645_29876</name>
</gene>
<comment type="caution">
    <text evidence="1">The sequence shown here is derived from an EMBL/GenBank/DDBJ whole genome shotgun (WGS) entry which is preliminary data.</text>
</comment>
<name>A3ZXK0_9BACT</name>